<reference evidence="2" key="1">
    <citation type="journal article" date="2022" name="bioRxiv">
        <title>Sequencing and chromosome-scale assembly of the giantPleurodeles waltlgenome.</title>
        <authorList>
            <person name="Brown T."/>
            <person name="Elewa A."/>
            <person name="Iarovenko S."/>
            <person name="Subramanian E."/>
            <person name="Araus A.J."/>
            <person name="Petzold A."/>
            <person name="Susuki M."/>
            <person name="Suzuki K.-i.T."/>
            <person name="Hayashi T."/>
            <person name="Toyoda A."/>
            <person name="Oliveira C."/>
            <person name="Osipova E."/>
            <person name="Leigh N.D."/>
            <person name="Simon A."/>
            <person name="Yun M.H."/>
        </authorList>
    </citation>
    <scope>NUCLEOTIDE SEQUENCE</scope>
    <source>
        <strain evidence="2">20211129_DDA</strain>
        <tissue evidence="2">Liver</tissue>
    </source>
</reference>
<gene>
    <name evidence="2" type="ORF">NDU88_010027</name>
</gene>
<protein>
    <submittedName>
        <fullName evidence="2">Uncharacterized protein</fullName>
    </submittedName>
</protein>
<feature type="region of interest" description="Disordered" evidence="1">
    <location>
        <begin position="20"/>
        <end position="68"/>
    </location>
</feature>
<evidence type="ECO:0000313" key="3">
    <source>
        <dbReference type="Proteomes" id="UP001066276"/>
    </source>
</evidence>
<evidence type="ECO:0000313" key="2">
    <source>
        <dbReference type="EMBL" id="KAJ1143722.1"/>
    </source>
</evidence>
<accession>A0AAV7QW72</accession>
<dbReference type="EMBL" id="JANPWB010000010">
    <property type="protein sequence ID" value="KAJ1143722.1"/>
    <property type="molecule type" value="Genomic_DNA"/>
</dbReference>
<dbReference type="AlphaFoldDB" id="A0AAV7QW72"/>
<keyword evidence="3" id="KW-1185">Reference proteome</keyword>
<name>A0AAV7QW72_PLEWA</name>
<dbReference type="Proteomes" id="UP001066276">
    <property type="component" value="Chromosome 6"/>
</dbReference>
<feature type="compositionally biased region" description="Polar residues" evidence="1">
    <location>
        <begin position="57"/>
        <end position="68"/>
    </location>
</feature>
<organism evidence="2 3">
    <name type="scientific">Pleurodeles waltl</name>
    <name type="common">Iberian ribbed newt</name>
    <dbReference type="NCBI Taxonomy" id="8319"/>
    <lineage>
        <taxon>Eukaryota</taxon>
        <taxon>Metazoa</taxon>
        <taxon>Chordata</taxon>
        <taxon>Craniata</taxon>
        <taxon>Vertebrata</taxon>
        <taxon>Euteleostomi</taxon>
        <taxon>Amphibia</taxon>
        <taxon>Batrachia</taxon>
        <taxon>Caudata</taxon>
        <taxon>Salamandroidea</taxon>
        <taxon>Salamandridae</taxon>
        <taxon>Pleurodelinae</taxon>
        <taxon>Pleurodeles</taxon>
    </lineage>
</organism>
<comment type="caution">
    <text evidence="2">The sequence shown here is derived from an EMBL/GenBank/DDBJ whole genome shotgun (WGS) entry which is preliminary data.</text>
</comment>
<sequence>MRMIVLPLGSRLFSPSGSFVPVEQEQTPHPIPAMVPTLSRPRGECDKLGTQALGSHGSANSIQDTYDS</sequence>
<proteinExistence type="predicted"/>
<evidence type="ECO:0000256" key="1">
    <source>
        <dbReference type="SAM" id="MobiDB-lite"/>
    </source>
</evidence>